<dbReference type="InterPro" id="IPR036525">
    <property type="entry name" value="Tubulin/FtsZ_GTPase_sf"/>
</dbReference>
<dbReference type="CDD" id="cd06060">
    <property type="entry name" value="misato"/>
    <property type="match status" value="1"/>
</dbReference>
<dbReference type="Proteomes" id="UP000807504">
    <property type="component" value="Unassembled WGS sequence"/>
</dbReference>
<evidence type="ECO:0000256" key="2">
    <source>
        <dbReference type="ARBA" id="ARBA00008507"/>
    </source>
</evidence>
<evidence type="ECO:0000259" key="5">
    <source>
        <dbReference type="Pfam" id="PF10644"/>
    </source>
</evidence>
<comment type="caution">
    <text evidence="7">The sequence shown here is derived from an EMBL/GenBank/DDBJ whole genome shotgun (WGS) entry which is preliminary data.</text>
</comment>
<comment type="subcellular location">
    <subcellularLocation>
        <location evidence="1">Mitochondrion</location>
    </subcellularLocation>
</comment>
<proteinExistence type="inferred from homology"/>
<dbReference type="GO" id="GO:0005739">
    <property type="term" value="C:mitochondrion"/>
    <property type="evidence" value="ECO:0007669"/>
    <property type="project" value="UniProtKB-SubCell"/>
</dbReference>
<evidence type="ECO:0000256" key="4">
    <source>
        <dbReference type="SAM" id="MobiDB-lite"/>
    </source>
</evidence>
<dbReference type="EMBL" id="JABXBU010000001">
    <property type="protein sequence ID" value="KAF8795694.1"/>
    <property type="molecule type" value="Genomic_DNA"/>
</dbReference>
<dbReference type="Pfam" id="PF10644">
    <property type="entry name" value="Misat_Tub_SegII"/>
    <property type="match status" value="1"/>
</dbReference>
<name>A0A8T0FX49_ARGBR</name>
<dbReference type="PANTHER" id="PTHR13391">
    <property type="entry name" value="MITOCHONDRIAL DISTRIBUTION REGULATOR MISATO"/>
    <property type="match status" value="1"/>
</dbReference>
<evidence type="ECO:0000256" key="1">
    <source>
        <dbReference type="ARBA" id="ARBA00004173"/>
    </source>
</evidence>
<keyword evidence="3" id="KW-0496">Mitochondrion</keyword>
<reference evidence="7" key="2">
    <citation type="submission" date="2020-06" db="EMBL/GenBank/DDBJ databases">
        <authorList>
            <person name="Sheffer M."/>
        </authorList>
    </citation>
    <scope>NUCLEOTIDE SEQUENCE</scope>
</reference>
<organism evidence="7 8">
    <name type="scientific">Argiope bruennichi</name>
    <name type="common">Wasp spider</name>
    <name type="synonym">Aranea bruennichi</name>
    <dbReference type="NCBI Taxonomy" id="94029"/>
    <lineage>
        <taxon>Eukaryota</taxon>
        <taxon>Metazoa</taxon>
        <taxon>Ecdysozoa</taxon>
        <taxon>Arthropoda</taxon>
        <taxon>Chelicerata</taxon>
        <taxon>Arachnida</taxon>
        <taxon>Araneae</taxon>
        <taxon>Araneomorphae</taxon>
        <taxon>Entelegynae</taxon>
        <taxon>Araneoidea</taxon>
        <taxon>Araneidae</taxon>
        <taxon>Argiope</taxon>
    </lineage>
</organism>
<comment type="similarity">
    <text evidence="2">Belongs to the misato family.</text>
</comment>
<dbReference type="AlphaFoldDB" id="A0A8T0FX49"/>
<feature type="compositionally biased region" description="Basic and acidic residues" evidence="4">
    <location>
        <begin position="130"/>
        <end position="139"/>
    </location>
</feature>
<evidence type="ECO:0000313" key="8">
    <source>
        <dbReference type="Proteomes" id="UP000807504"/>
    </source>
</evidence>
<dbReference type="InterPro" id="IPR049942">
    <property type="entry name" value="DML1/Misato"/>
</dbReference>
<evidence type="ECO:0000313" key="7">
    <source>
        <dbReference type="EMBL" id="KAF8795694.1"/>
    </source>
</evidence>
<evidence type="ECO:0000256" key="3">
    <source>
        <dbReference type="ARBA" id="ARBA00023128"/>
    </source>
</evidence>
<dbReference type="Gene3D" id="3.40.50.1440">
    <property type="entry name" value="Tubulin/FtsZ, GTPase domain"/>
    <property type="match status" value="1"/>
</dbReference>
<gene>
    <name evidence="7" type="ORF">HNY73_000162</name>
</gene>
<dbReference type="PANTHER" id="PTHR13391:SF0">
    <property type="entry name" value="PROTEIN MISATO HOMOLOG 1"/>
    <property type="match status" value="1"/>
</dbReference>
<dbReference type="SUPFAM" id="SSF52490">
    <property type="entry name" value="Tubulin nucleotide-binding domain-like"/>
    <property type="match status" value="1"/>
</dbReference>
<dbReference type="Pfam" id="PF14881">
    <property type="entry name" value="Tubulin_3"/>
    <property type="match status" value="1"/>
</dbReference>
<dbReference type="InterPro" id="IPR029209">
    <property type="entry name" value="DML1/Misato_tubulin"/>
</dbReference>
<reference evidence="7" key="1">
    <citation type="journal article" date="2020" name="bioRxiv">
        <title>Chromosome-level reference genome of the European wasp spider Argiope bruennichi: a resource for studies on range expansion and evolutionary adaptation.</title>
        <authorList>
            <person name="Sheffer M.M."/>
            <person name="Hoppe A."/>
            <person name="Krehenwinkel H."/>
            <person name="Uhl G."/>
            <person name="Kuss A.W."/>
            <person name="Jensen L."/>
            <person name="Jensen C."/>
            <person name="Gillespie R.G."/>
            <person name="Hoff K.J."/>
            <person name="Prost S."/>
        </authorList>
    </citation>
    <scope>NUCLEOTIDE SEQUENCE</scope>
</reference>
<accession>A0A8T0FX49</accession>
<keyword evidence="8" id="KW-1185">Reference proteome</keyword>
<feature type="domain" description="Misato Segment II tubulin-like" evidence="5">
    <location>
        <begin position="5"/>
        <end position="118"/>
    </location>
</feature>
<sequence length="513" mass="58553">MSSAHEIVTIQAGNFANFIGTHWWNIQESSFCYTPDSSIPLDINHDVMFREGLNLRGEVTYTPRLILVDLQDNLTSIRKECPLYRSPTEDDSKPLWDGQVEVIKDEAVKKNPFLDEFEKLSNPSANNADETEKKEKKISNEISSSIEKTPFNLYSNGEDLYERSGKEMIEDGIRRMTEECDFLQGFHLLFDAHNGFSGISNNILQYLEDEYKRIPSLCFPVFQEKGNMPIQDIKDQMNRLYAVLNSMSNLNRNCSLFSPLSLSDDIVTQSEPYKNFPFIDYNPNLLYQTSAIYATAIETLTSPFRLKAMKFTMSDITSSMSTYGRKLVCSSTCLPFPLSHDAYLSSMVEKDVPEYYMTSLTPFYKPDSERTLFQSSVLRGVPRNRFQKPGKSLFRSSEYEEIFGEYLNKYSPSSATTATVFTEKVSIDVPFPKIFKSAVSDCDLNKEGGSKVPMAASFCNSDSSGDFIENILSQATKLSFKEYVKCTEATYEKDNYIEIIENLRGLQDNYLNY</sequence>
<evidence type="ECO:0000259" key="6">
    <source>
        <dbReference type="Pfam" id="PF14881"/>
    </source>
</evidence>
<dbReference type="InterPro" id="IPR019605">
    <property type="entry name" value="Misato_II_tubulin-like"/>
</dbReference>
<protein>
    <submittedName>
        <fullName evidence="7">Protein misato like protein</fullName>
    </submittedName>
</protein>
<feature type="region of interest" description="Disordered" evidence="4">
    <location>
        <begin position="119"/>
        <end position="141"/>
    </location>
</feature>
<feature type="domain" description="DML1/Misato tubulin" evidence="6">
    <location>
        <begin position="142"/>
        <end position="306"/>
    </location>
</feature>
<dbReference type="GO" id="GO:0007005">
    <property type="term" value="P:mitochondrion organization"/>
    <property type="evidence" value="ECO:0007669"/>
    <property type="project" value="InterPro"/>
</dbReference>